<dbReference type="AlphaFoldDB" id="A0A382CTE4"/>
<organism evidence="1">
    <name type="scientific">marine metagenome</name>
    <dbReference type="NCBI Taxonomy" id="408172"/>
    <lineage>
        <taxon>unclassified sequences</taxon>
        <taxon>metagenomes</taxon>
        <taxon>ecological metagenomes</taxon>
    </lineage>
</organism>
<name>A0A382CTE4_9ZZZZ</name>
<gene>
    <name evidence="1" type="ORF">METZ01_LOCUS181685</name>
</gene>
<sequence length="31" mass="3430">ELPAKYPSLFNSKFVALVAARAAMRHINSVQ</sequence>
<evidence type="ECO:0000313" key="1">
    <source>
        <dbReference type="EMBL" id="SVB28831.1"/>
    </source>
</evidence>
<proteinExistence type="predicted"/>
<reference evidence="1" key="1">
    <citation type="submission" date="2018-05" db="EMBL/GenBank/DDBJ databases">
        <authorList>
            <person name="Lanie J.A."/>
            <person name="Ng W.-L."/>
            <person name="Kazmierczak K.M."/>
            <person name="Andrzejewski T.M."/>
            <person name="Davidsen T.M."/>
            <person name="Wayne K.J."/>
            <person name="Tettelin H."/>
            <person name="Glass J.I."/>
            <person name="Rusch D."/>
            <person name="Podicherti R."/>
            <person name="Tsui H.-C.T."/>
            <person name="Winkler M.E."/>
        </authorList>
    </citation>
    <scope>NUCLEOTIDE SEQUENCE</scope>
</reference>
<accession>A0A382CTE4</accession>
<protein>
    <submittedName>
        <fullName evidence="1">Uncharacterized protein</fullName>
    </submittedName>
</protein>
<dbReference type="EMBL" id="UINC01035819">
    <property type="protein sequence ID" value="SVB28831.1"/>
    <property type="molecule type" value="Genomic_DNA"/>
</dbReference>
<feature type="non-terminal residue" evidence="1">
    <location>
        <position position="1"/>
    </location>
</feature>